<dbReference type="PANTHER" id="PTHR14241">
    <property type="entry name" value="INTERFERON-INDUCED PROTEIN 44"/>
    <property type="match status" value="1"/>
</dbReference>
<dbReference type="AlphaFoldDB" id="A0AA88M3P7"/>
<dbReference type="InterPro" id="IPR027417">
    <property type="entry name" value="P-loop_NTPase"/>
</dbReference>
<gene>
    <name evidence="1" type="ORF">Q7C36_017105</name>
</gene>
<dbReference type="GO" id="GO:0006955">
    <property type="term" value="P:immune response"/>
    <property type="evidence" value="ECO:0007669"/>
    <property type="project" value="TreeGrafter"/>
</dbReference>
<comment type="caution">
    <text evidence="1">The sequence shown here is derived from an EMBL/GenBank/DDBJ whole genome shotgun (WGS) entry which is preliminary data.</text>
</comment>
<reference evidence="1" key="1">
    <citation type="submission" date="2023-08" db="EMBL/GenBank/DDBJ databases">
        <title>Pelteobagrus vachellii genome.</title>
        <authorList>
            <person name="Liu H."/>
        </authorList>
    </citation>
    <scope>NUCLEOTIDE SEQUENCE</scope>
    <source>
        <strain evidence="1">PRFRI_2022a</strain>
        <tissue evidence="1">Muscle</tissue>
    </source>
</reference>
<sequence>MAGISQVIIVTKIDEFCPLVNKDLKNVYKSKKIKDKMKECSDFLNTILLLKKFHIHQVKETMSFIVNKWNKWWYGAEFFPNDWRAVNWDSKSKLEDSLRTFTPSNPDVKKLQILLYGPVGAGKSTFINSLLSVFQNRVVSKVKAAAASSTSCTKTYKGFDIKCSPSGTLPLTIFDFMGLEESTEKFHPDDLKNALRGHLPNGYEFTPDKPLSSNDNRYIKNPSEGEETHCLVCVVSANSVSLMTDAVIGRMKIALEEANKLGIPEAVILTMNDQACPAVKYDVKNIYRSKTIKAKMEECSNRLQVPMTCIFPVINYHEEITTNNDTDVLLLLALKQIAHLANDYVEIA</sequence>
<keyword evidence="2" id="KW-1185">Reference proteome</keyword>
<accession>A0AA88M3P7</accession>
<dbReference type="SUPFAM" id="SSF52540">
    <property type="entry name" value="P-loop containing nucleoside triphosphate hydrolases"/>
    <property type="match status" value="1"/>
</dbReference>
<evidence type="ECO:0008006" key="3">
    <source>
        <dbReference type="Google" id="ProtNLM"/>
    </source>
</evidence>
<name>A0AA88M3P7_TACVA</name>
<organism evidence="1 2">
    <name type="scientific">Tachysurus vachellii</name>
    <name type="common">Darkbarbel catfish</name>
    <name type="synonym">Pelteobagrus vachellii</name>
    <dbReference type="NCBI Taxonomy" id="175792"/>
    <lineage>
        <taxon>Eukaryota</taxon>
        <taxon>Metazoa</taxon>
        <taxon>Chordata</taxon>
        <taxon>Craniata</taxon>
        <taxon>Vertebrata</taxon>
        <taxon>Euteleostomi</taxon>
        <taxon>Actinopterygii</taxon>
        <taxon>Neopterygii</taxon>
        <taxon>Teleostei</taxon>
        <taxon>Ostariophysi</taxon>
        <taxon>Siluriformes</taxon>
        <taxon>Bagridae</taxon>
        <taxon>Tachysurus</taxon>
    </lineage>
</organism>
<evidence type="ECO:0000313" key="1">
    <source>
        <dbReference type="EMBL" id="KAK2829115.1"/>
    </source>
</evidence>
<proteinExistence type="predicted"/>
<dbReference type="CDD" id="cd00882">
    <property type="entry name" value="Ras_like_GTPase"/>
    <property type="match status" value="1"/>
</dbReference>
<evidence type="ECO:0000313" key="2">
    <source>
        <dbReference type="Proteomes" id="UP001187315"/>
    </source>
</evidence>
<dbReference type="PANTHER" id="PTHR14241:SF1">
    <property type="entry name" value="INTERFERON-INDUCED PROTEIN 44-RELATED"/>
    <property type="match status" value="1"/>
</dbReference>
<dbReference type="Proteomes" id="UP001187315">
    <property type="component" value="Unassembled WGS sequence"/>
</dbReference>
<protein>
    <recommendedName>
        <fullName evidence="3">Interferon-induced protein 44-like</fullName>
    </recommendedName>
</protein>
<dbReference type="EMBL" id="JAVHJS010000018">
    <property type="protein sequence ID" value="KAK2829115.1"/>
    <property type="molecule type" value="Genomic_DNA"/>
</dbReference>
<dbReference type="Gene3D" id="3.40.50.300">
    <property type="entry name" value="P-loop containing nucleotide triphosphate hydrolases"/>
    <property type="match status" value="1"/>
</dbReference>